<accession>A0A834TYV2</accession>
<feature type="domain" description="Reverse transcriptase zinc-binding" evidence="1">
    <location>
        <begin position="75"/>
        <end position="132"/>
    </location>
</feature>
<keyword evidence="3" id="KW-1185">Reference proteome</keyword>
<proteinExistence type="predicted"/>
<comment type="caution">
    <text evidence="2">The sequence shown here is derived from an EMBL/GenBank/DDBJ whole genome shotgun (WGS) entry which is preliminary data.</text>
</comment>
<dbReference type="OrthoDB" id="1000395at2759"/>
<dbReference type="Pfam" id="PF13966">
    <property type="entry name" value="zf-RVT"/>
    <property type="match status" value="1"/>
</dbReference>
<dbReference type="InterPro" id="IPR026960">
    <property type="entry name" value="RVT-Znf"/>
</dbReference>
<dbReference type="EMBL" id="JAAIUW010000005">
    <property type="protein sequence ID" value="KAF7831188.1"/>
    <property type="molecule type" value="Genomic_DNA"/>
</dbReference>
<evidence type="ECO:0000313" key="2">
    <source>
        <dbReference type="EMBL" id="KAF7831188.1"/>
    </source>
</evidence>
<dbReference type="AlphaFoldDB" id="A0A834TYV2"/>
<organism evidence="2 3">
    <name type="scientific">Senna tora</name>
    <dbReference type="NCBI Taxonomy" id="362788"/>
    <lineage>
        <taxon>Eukaryota</taxon>
        <taxon>Viridiplantae</taxon>
        <taxon>Streptophyta</taxon>
        <taxon>Embryophyta</taxon>
        <taxon>Tracheophyta</taxon>
        <taxon>Spermatophyta</taxon>
        <taxon>Magnoliopsida</taxon>
        <taxon>eudicotyledons</taxon>
        <taxon>Gunneridae</taxon>
        <taxon>Pentapetalae</taxon>
        <taxon>rosids</taxon>
        <taxon>fabids</taxon>
        <taxon>Fabales</taxon>
        <taxon>Fabaceae</taxon>
        <taxon>Caesalpinioideae</taxon>
        <taxon>Cassia clade</taxon>
        <taxon>Senna</taxon>
    </lineage>
</organism>
<sequence length="290" mass="33463">MPTYGKLIDSVQNQPLKNIVNMHVSFFITSSGGWDWSKIDPYVSTDVHNSIAAILPTINDRSDCLRWRNTRDGAFSIKSVSFIWLIAHCKILTNSHHLHRKLTDNAMCPRCGREEETALHALRDCDSVAELWMRILNPQRWNAFFSLDLCDWIEWNRRVHAWNDISENWQTTFGVADWHIWKNRNLIVFENHIPNIFGHRLRSCDIICAELNGILDGKPPLFWPGALHSEMQHVDLQHVYREANRAVDLMAKLSHSLPEGLQSFDAPYAELRSILSSDLSGLLLPRLCIC</sequence>
<evidence type="ECO:0000313" key="3">
    <source>
        <dbReference type="Proteomes" id="UP000634136"/>
    </source>
</evidence>
<evidence type="ECO:0000259" key="1">
    <source>
        <dbReference type="Pfam" id="PF13966"/>
    </source>
</evidence>
<reference evidence="2" key="1">
    <citation type="submission" date="2020-09" db="EMBL/GenBank/DDBJ databases">
        <title>Genome-Enabled Discovery of Anthraquinone Biosynthesis in Senna tora.</title>
        <authorList>
            <person name="Kang S.-H."/>
            <person name="Pandey R.P."/>
            <person name="Lee C.-M."/>
            <person name="Sim J.-S."/>
            <person name="Jeong J.-T."/>
            <person name="Choi B.-S."/>
            <person name="Jung M."/>
            <person name="Ginzburg D."/>
            <person name="Zhao K."/>
            <person name="Won S.Y."/>
            <person name="Oh T.-J."/>
            <person name="Yu Y."/>
            <person name="Kim N.-H."/>
            <person name="Lee O.R."/>
            <person name="Lee T.-H."/>
            <person name="Bashyal P."/>
            <person name="Kim T.-S."/>
            <person name="Lee W.-H."/>
            <person name="Kawkins C."/>
            <person name="Kim C.-K."/>
            <person name="Kim J.S."/>
            <person name="Ahn B.O."/>
            <person name="Rhee S.Y."/>
            <person name="Sohng J.K."/>
        </authorList>
    </citation>
    <scope>NUCLEOTIDE SEQUENCE</scope>
    <source>
        <tissue evidence="2">Leaf</tissue>
    </source>
</reference>
<gene>
    <name evidence="2" type="ORF">G2W53_013521</name>
</gene>
<dbReference type="Proteomes" id="UP000634136">
    <property type="component" value="Unassembled WGS sequence"/>
</dbReference>
<name>A0A834TYV2_9FABA</name>
<protein>
    <submittedName>
        <fullName evidence="2">Putative ribonuclease H protein At1g65750 family</fullName>
    </submittedName>
</protein>